<dbReference type="EMBL" id="LVLA01000008">
    <property type="protein sequence ID" value="KYO00480.1"/>
    <property type="molecule type" value="Genomic_DNA"/>
</dbReference>
<dbReference type="VEuPathDB" id="PlasmoDB:PRG01_0716400"/>
<sequence length="1054" mass="125603">MHGSELKTCTGVCDNNNNNNNNNNNKNYEQFRKLKSNNDTIMRREHLGEKREMNNVDGKELTILTNKRTYSNDNYKNNMSNRRSCSKISLLKYNEEIFKHKNDKCNDENNDMSDESHNYFYNDMYNDVYNDQYNDIHDDMPPNNNINNDIYNDIYNDKQSELYNDKSSDATIYNDKHCHMDKVQKHKNDKNKKLKNVLSGISYQMKNAMNVFGEVKEHIKYTASEAKKNMNYPFCKAPCNIENLRNTIFINEEEIVINKNIYKNIFNKKNIEKEQGKNKKENEELFSCNQSDIIIKGNYNFGIDIEMVYVNEQNKIVVYAYDKETKKKIPCTYKWTRVYYNKECELVEKNVYPHKNVVLYDESEYELTCEDIGTKIYVECSCINDEQINVENLSKFYLNGSTNSENCSYEEGVIDQKKMEHKNKYNIDYNQNNKNDSHAVHIDNDKGINDTNGLSLLKHSVTKNNKCDEQEHSRNHVFEKKSMYLLQNYYNKNGKEKDNHNNNNNNNNNNIYYMYKEETPIKDLSSDIYASYESSILNKNSSSTTVSNNDKNMYNNKKYHGVAIGEIGPLNINEKTKKMLERIIENDTIRYPIYIIKKVYNDEETCNDFINNDDMNRKKKKDDTLKIYNDGNSVDSFTVNSNIESEHDMDIYMLYIHKNEIKIIDHNNMNHMNNVNNIMSNVKSMDKIKKNMWTHKFHYIYPYVHFMGTKHKQNNKKETFQLYINEKEYYICKCLYKRHRDLIAIILRYMHANLYIINDYIFNNINQNFEKTRVKNIFENIDVNYILQNINKELLINRKITQKCYLKINKLQSEKNMLEEELKSTIQAFQYQLDNVKKFKDENDLIQTNEKLMKEIKILQEKYRNVDLFFKNKYKTLISDIEKYKKLLDENKSKVNEDDDNLLNENVQMCNIYNEEKKNKTELENKLKGLSIKLETLNNSLQEEKIQRNINSESLKEMEELKRNNKDLQQKNVKISDEMNLLITEKNRLTKLVDSLTKDIEKSKINKNVKSTDKNMDIDQDKEKLFKEISLLKDENELLKKRIKKLAKMSTIRT</sequence>
<name>A0A151LML9_PLARE</name>
<evidence type="ECO:0000313" key="3">
    <source>
        <dbReference type="EMBL" id="KYO00480.1"/>
    </source>
</evidence>
<evidence type="ECO:0000256" key="2">
    <source>
        <dbReference type="SAM" id="MobiDB-lite"/>
    </source>
</evidence>
<feature type="region of interest" description="Disordered" evidence="2">
    <location>
        <begin position="1"/>
        <end position="27"/>
    </location>
</feature>
<dbReference type="RefSeq" id="XP_012762257.2">
    <property type="nucleotide sequence ID" value="XM_012906803.2"/>
</dbReference>
<feature type="compositionally biased region" description="Low complexity" evidence="2">
    <location>
        <begin position="15"/>
        <end position="27"/>
    </location>
</feature>
<comment type="caution">
    <text evidence="3">The sequence shown here is derived from an EMBL/GenBank/DDBJ whole genome shotgun (WGS) entry which is preliminary data.</text>
</comment>
<keyword evidence="1" id="KW-0175">Coiled coil</keyword>
<dbReference type="KEGG" id="prei:PRSY57_0714900"/>
<evidence type="ECO:0000313" key="4">
    <source>
        <dbReference type="Proteomes" id="UP000076359"/>
    </source>
</evidence>
<accession>A0A151LML9</accession>
<evidence type="ECO:0000256" key="1">
    <source>
        <dbReference type="SAM" id="Coils"/>
    </source>
</evidence>
<gene>
    <name evidence="3" type="ORF">PRSY57_0714900</name>
</gene>
<proteinExistence type="predicted"/>
<reference evidence="3 4" key="1">
    <citation type="journal article" date="2016" name="Nat. Commun.">
        <title>Genomes of cryptic chimpanzee Plasmodium species reveal key evolutionary events leading to human malaria.</title>
        <authorList>
            <person name="Sundararaman S.A."/>
            <person name="Plenderleith L.J."/>
            <person name="Liu W."/>
            <person name="Loy D.E."/>
            <person name="Learn G.H."/>
            <person name="Li Y."/>
            <person name="Shaw K.S."/>
            <person name="Ayouba A."/>
            <person name="Peeters M."/>
            <person name="Speede S."/>
            <person name="Shaw G.M."/>
            <person name="Bushman F.D."/>
            <person name="Brisson D."/>
            <person name="Rayner J.C."/>
            <person name="Sharp P.M."/>
            <person name="Hahn B.H."/>
        </authorList>
    </citation>
    <scope>NUCLEOTIDE SEQUENCE [LARGE SCALE GENOMIC DNA]</scope>
    <source>
        <strain evidence="3 4">SY57</strain>
    </source>
</reference>
<protein>
    <submittedName>
        <fullName evidence="3">Uncharacterized protein</fullName>
    </submittedName>
</protein>
<dbReference type="VEuPathDB" id="PlasmoDB:PRCDC_0714900"/>
<feature type="coiled-coil region" evidence="1">
    <location>
        <begin position="801"/>
        <end position="862"/>
    </location>
</feature>
<feature type="coiled-coil region" evidence="1">
    <location>
        <begin position="913"/>
        <end position="1049"/>
    </location>
</feature>
<dbReference type="GeneID" id="24530398"/>
<organism evidence="3 4">
    <name type="scientific">Plasmodium reichenowi</name>
    <dbReference type="NCBI Taxonomy" id="5854"/>
    <lineage>
        <taxon>Eukaryota</taxon>
        <taxon>Sar</taxon>
        <taxon>Alveolata</taxon>
        <taxon>Apicomplexa</taxon>
        <taxon>Aconoidasida</taxon>
        <taxon>Haemosporida</taxon>
        <taxon>Plasmodiidae</taxon>
        <taxon>Plasmodium</taxon>
        <taxon>Plasmodium (Laverania)</taxon>
    </lineage>
</organism>
<dbReference type="AlphaFoldDB" id="A0A151LML9"/>
<dbReference type="Proteomes" id="UP000076359">
    <property type="component" value="Unassembled WGS sequence"/>
</dbReference>